<accession>A0AAW9QLJ7</accession>
<reference evidence="2 3" key="1">
    <citation type="submission" date="2024-02" db="EMBL/GenBank/DDBJ databases">
        <title>Genome sequence of Aquincola sp. MAHUQ-54.</title>
        <authorList>
            <person name="Huq M.A."/>
        </authorList>
    </citation>
    <scope>NUCLEOTIDE SEQUENCE [LARGE SCALE GENOMIC DNA]</scope>
    <source>
        <strain evidence="2 3">MAHUQ-54</strain>
    </source>
</reference>
<dbReference type="RefSeq" id="WP_332291212.1">
    <property type="nucleotide sequence ID" value="NZ_JAZIBG010000036.1"/>
</dbReference>
<dbReference type="AlphaFoldDB" id="A0AAW9QLJ7"/>
<evidence type="ECO:0000313" key="2">
    <source>
        <dbReference type="EMBL" id="MEF7615875.1"/>
    </source>
</evidence>
<protein>
    <submittedName>
        <fullName evidence="2">AAA family ATPase</fullName>
    </submittedName>
</protein>
<name>A0AAW9QLJ7_9BURK</name>
<evidence type="ECO:0000259" key="1">
    <source>
        <dbReference type="Pfam" id="PF13304"/>
    </source>
</evidence>
<dbReference type="GO" id="GO:0016887">
    <property type="term" value="F:ATP hydrolysis activity"/>
    <property type="evidence" value="ECO:0007669"/>
    <property type="project" value="InterPro"/>
</dbReference>
<feature type="domain" description="ATPase AAA-type core" evidence="1">
    <location>
        <begin position="204"/>
        <end position="283"/>
    </location>
</feature>
<sequence length="537" mass="57272">MLDAVEAALSSRWFSFSEPDFLNCDTSNSIVIEATVGELSRALKSDERLGLYIRGWTTAGELRDEPVDTDEPVLTVRLTVDATMEPAWELVCDRFEDPRTLSNRDRALFGLVRLAGEDARHLAWGQGSVLARLTGDNKEAAARLAEAYRAARASANLGEIESLADAAALAERFAKGLGAYVEGAYEPGLELGRSGLSSGSIALHDSGVPLRLAGLGTRRLATLAIQKSAVAEGAIVLIDEIEHGLEPHRIIGSIAQLKADQANALEQRKPTGQILMTTHSDVALGEAGAESLRVVQTARPGRATLIGRPCSLDAIRPLMRFTPRALFARRILVSEGNTELGMLLGLREGWPARHGGRPIEQLGAAIADGNGEQASSLALALAGLGYPTAMFRDSDTVLAPATVAALAAAGVPVFEYGGSLNTEQAIFTAASDELVQALLVYAREERGDAVVDDNLNIRMPDLGLELIRGDFGNWFLLSELNDAQLREAVAEVAARKKWFKDQRIGRGLAPLVARVAAANAASPLATTLGQVEAWLYA</sequence>
<evidence type="ECO:0000313" key="3">
    <source>
        <dbReference type="Proteomes" id="UP001336250"/>
    </source>
</evidence>
<comment type="caution">
    <text evidence="2">The sequence shown here is derived from an EMBL/GenBank/DDBJ whole genome shotgun (WGS) entry which is preliminary data.</text>
</comment>
<dbReference type="InterPro" id="IPR003959">
    <property type="entry name" value="ATPase_AAA_core"/>
</dbReference>
<gene>
    <name evidence="2" type="ORF">V4F39_18315</name>
</gene>
<proteinExistence type="predicted"/>
<organism evidence="2 3">
    <name type="scientific">Aquincola agrisoli</name>
    <dbReference type="NCBI Taxonomy" id="3119538"/>
    <lineage>
        <taxon>Bacteria</taxon>
        <taxon>Pseudomonadati</taxon>
        <taxon>Pseudomonadota</taxon>
        <taxon>Betaproteobacteria</taxon>
        <taxon>Burkholderiales</taxon>
        <taxon>Sphaerotilaceae</taxon>
        <taxon>Aquincola</taxon>
    </lineage>
</organism>
<keyword evidence="3" id="KW-1185">Reference proteome</keyword>
<dbReference type="Proteomes" id="UP001336250">
    <property type="component" value="Unassembled WGS sequence"/>
</dbReference>
<dbReference type="GO" id="GO:0005524">
    <property type="term" value="F:ATP binding"/>
    <property type="evidence" value="ECO:0007669"/>
    <property type="project" value="InterPro"/>
</dbReference>
<dbReference type="Pfam" id="PF13304">
    <property type="entry name" value="AAA_21"/>
    <property type="match status" value="1"/>
</dbReference>
<dbReference type="EMBL" id="JAZIBG010000036">
    <property type="protein sequence ID" value="MEF7615875.1"/>
    <property type="molecule type" value="Genomic_DNA"/>
</dbReference>